<evidence type="ECO:0000259" key="8">
    <source>
        <dbReference type="PROSITE" id="PS50046"/>
    </source>
</evidence>
<dbReference type="PROSITE" id="PS50046">
    <property type="entry name" value="PHYTOCHROME_2"/>
    <property type="match status" value="1"/>
</dbReference>
<dbReference type="Pfam" id="PF00360">
    <property type="entry name" value="PHY"/>
    <property type="match status" value="1"/>
</dbReference>
<gene>
    <name evidence="10" type="ORF">LV84_00280</name>
</gene>
<evidence type="ECO:0000256" key="5">
    <source>
        <dbReference type="ARBA" id="ARBA00022679"/>
    </source>
</evidence>
<accession>A0A2W7TDA1</accession>
<feature type="domain" description="Phytochrome chromophore attachment site" evidence="8">
    <location>
        <begin position="1"/>
        <end position="93"/>
    </location>
</feature>
<dbReference type="SMART" id="SM00387">
    <property type="entry name" value="HATPase_c"/>
    <property type="match status" value="1"/>
</dbReference>
<dbReference type="InterPro" id="IPR052162">
    <property type="entry name" value="Sensor_kinase/Photoreceptor"/>
</dbReference>
<dbReference type="InterPro" id="IPR003018">
    <property type="entry name" value="GAF"/>
</dbReference>
<protein>
    <recommendedName>
        <fullName evidence="3">histidine kinase</fullName>
        <ecNumber evidence="3">2.7.13.3</ecNumber>
    </recommendedName>
</protein>
<dbReference type="PANTHER" id="PTHR43304:SF1">
    <property type="entry name" value="PAC DOMAIN-CONTAINING PROTEIN"/>
    <property type="match status" value="1"/>
</dbReference>
<dbReference type="Proteomes" id="UP000249115">
    <property type="component" value="Unassembled WGS sequence"/>
</dbReference>
<name>A0A2W7TDA1_9BACT</name>
<dbReference type="InterPro" id="IPR043150">
    <property type="entry name" value="Phytochrome_PHY_sf"/>
</dbReference>
<dbReference type="Gene3D" id="1.10.287.130">
    <property type="match status" value="1"/>
</dbReference>
<keyword evidence="4" id="KW-0597">Phosphoprotein</keyword>
<evidence type="ECO:0000256" key="1">
    <source>
        <dbReference type="ARBA" id="ARBA00000085"/>
    </source>
</evidence>
<evidence type="ECO:0000256" key="7">
    <source>
        <dbReference type="SAM" id="Coils"/>
    </source>
</evidence>
<sequence length="545" mass="62161">MKNLLRIITDINYTPVPIFTVDDSKIKNLDLSLSILRSASPIHMEYLRNMGVGATMTISLIYKQRLWGLIACHHYTPKNLTPELRLAAQLQGHFITSQIDVRQSKEEYEVSRKVNSAIDKIDSFNLTGEPESFKELIKQPELLSLCNSTGVSIVIEGKVYKHGHTPSEKEIIFLANHFNDSNIKTSFHTNKLVNFLPDLKSLCENTAGIIYHSLDLEENNCIIWYRPETKSEVTWAGDPKKSIIKNEKGLHPRNSFELWKEIVNCTSKPWLQPEIDMAAFYANGLQRQINLIKITREEQKYRRLSEMLKEANAELENMNWISSHDLQEPLRKMQLISSHLLSEEELSPSIMNSLQRLNISAKRMRTLLQDILKYTRLKYSEESFEHVDLKKLIEEIVTDTNDDLSLSAKIEVQQLPHIMGIPFFLKQLFSNLISNSIKYAKDGVPPTIEITSRANSIPYSTGNNGKFWVVSVSDNGIGFDQKYAETIFNVFTRLHLATEYSGSGVGLALCKKIMKNHKGYITAVSNPGEGTVINLYFPEVSSKTF</sequence>
<comment type="caution">
    <text evidence="10">The sequence shown here is derived from an EMBL/GenBank/DDBJ whole genome shotgun (WGS) entry which is preliminary data.</text>
</comment>
<dbReference type="InterPro" id="IPR013515">
    <property type="entry name" value="Phytochrome_cen-reg"/>
</dbReference>
<dbReference type="InterPro" id="IPR005467">
    <property type="entry name" value="His_kinase_dom"/>
</dbReference>
<dbReference type="PROSITE" id="PS50109">
    <property type="entry name" value="HIS_KIN"/>
    <property type="match status" value="1"/>
</dbReference>
<feature type="domain" description="Histidine kinase" evidence="9">
    <location>
        <begin position="321"/>
        <end position="541"/>
    </location>
</feature>
<dbReference type="SUPFAM" id="SSF55874">
    <property type="entry name" value="ATPase domain of HSP90 chaperone/DNA topoisomerase II/histidine kinase"/>
    <property type="match status" value="1"/>
</dbReference>
<dbReference type="EC" id="2.7.13.3" evidence="3"/>
<evidence type="ECO:0000259" key="9">
    <source>
        <dbReference type="PROSITE" id="PS50109"/>
    </source>
</evidence>
<dbReference type="Gene3D" id="3.30.450.40">
    <property type="match status" value="1"/>
</dbReference>
<comment type="similarity">
    <text evidence="2">In the N-terminal section; belongs to the phytochrome family.</text>
</comment>
<dbReference type="SUPFAM" id="SSF47384">
    <property type="entry name" value="Homodimeric domain of signal transducing histidine kinase"/>
    <property type="match status" value="1"/>
</dbReference>
<dbReference type="SUPFAM" id="SSF55781">
    <property type="entry name" value="GAF domain-like"/>
    <property type="match status" value="2"/>
</dbReference>
<dbReference type="InterPro" id="IPR003661">
    <property type="entry name" value="HisK_dim/P_dom"/>
</dbReference>
<evidence type="ECO:0000256" key="2">
    <source>
        <dbReference type="ARBA" id="ARBA00006402"/>
    </source>
</evidence>
<dbReference type="PANTHER" id="PTHR43304">
    <property type="entry name" value="PHYTOCHROME-LIKE PROTEIN CPH1"/>
    <property type="match status" value="1"/>
</dbReference>
<dbReference type="RefSeq" id="WP_205635688.1">
    <property type="nucleotide sequence ID" value="NZ_MSSV01000001.1"/>
</dbReference>
<organism evidence="10 11">
    <name type="scientific">Algoriphagus ratkowskyi</name>
    <dbReference type="NCBI Taxonomy" id="57028"/>
    <lineage>
        <taxon>Bacteria</taxon>
        <taxon>Pseudomonadati</taxon>
        <taxon>Bacteroidota</taxon>
        <taxon>Cytophagia</taxon>
        <taxon>Cytophagales</taxon>
        <taxon>Cyclobacteriaceae</taxon>
        <taxon>Algoriphagus</taxon>
    </lineage>
</organism>
<keyword evidence="7" id="KW-0175">Coiled coil</keyword>
<keyword evidence="6 10" id="KW-0418">Kinase</keyword>
<evidence type="ECO:0000313" key="10">
    <source>
        <dbReference type="EMBL" id="PZX61292.1"/>
    </source>
</evidence>
<dbReference type="Pfam" id="PF01590">
    <property type="entry name" value="GAF"/>
    <property type="match status" value="1"/>
</dbReference>
<dbReference type="CDD" id="cd00082">
    <property type="entry name" value="HisKA"/>
    <property type="match status" value="1"/>
</dbReference>
<dbReference type="GO" id="GO:0000155">
    <property type="term" value="F:phosphorelay sensor kinase activity"/>
    <property type="evidence" value="ECO:0007669"/>
    <property type="project" value="InterPro"/>
</dbReference>
<dbReference type="PRINTS" id="PR00344">
    <property type="entry name" value="BCTRLSENSOR"/>
</dbReference>
<evidence type="ECO:0000256" key="6">
    <source>
        <dbReference type="ARBA" id="ARBA00022777"/>
    </source>
</evidence>
<evidence type="ECO:0000256" key="4">
    <source>
        <dbReference type="ARBA" id="ARBA00022553"/>
    </source>
</evidence>
<evidence type="ECO:0000313" key="11">
    <source>
        <dbReference type="Proteomes" id="UP000249115"/>
    </source>
</evidence>
<dbReference type="AlphaFoldDB" id="A0A2W7TDA1"/>
<dbReference type="GO" id="GO:0009584">
    <property type="term" value="P:detection of visible light"/>
    <property type="evidence" value="ECO:0007669"/>
    <property type="project" value="InterPro"/>
</dbReference>
<dbReference type="InterPro" id="IPR003594">
    <property type="entry name" value="HATPase_dom"/>
</dbReference>
<dbReference type="InterPro" id="IPR036890">
    <property type="entry name" value="HATPase_C_sf"/>
</dbReference>
<dbReference type="Gene3D" id="3.30.565.10">
    <property type="entry name" value="Histidine kinase-like ATPase, C-terminal domain"/>
    <property type="match status" value="1"/>
</dbReference>
<dbReference type="InterPro" id="IPR029016">
    <property type="entry name" value="GAF-like_dom_sf"/>
</dbReference>
<comment type="catalytic activity">
    <reaction evidence="1">
        <text>ATP + protein L-histidine = ADP + protein N-phospho-L-histidine.</text>
        <dbReference type="EC" id="2.7.13.3"/>
    </reaction>
</comment>
<keyword evidence="5" id="KW-0808">Transferase</keyword>
<dbReference type="InterPro" id="IPR016132">
    <property type="entry name" value="Phyto_chromo_attachment"/>
</dbReference>
<reference evidence="10 11" key="1">
    <citation type="submission" date="2018-06" db="EMBL/GenBank/DDBJ databases">
        <title>Genomic Encyclopedia of Archaeal and Bacterial Type Strains, Phase II (KMG-II): from individual species to whole genera.</title>
        <authorList>
            <person name="Goeker M."/>
        </authorList>
    </citation>
    <scope>NUCLEOTIDE SEQUENCE [LARGE SCALE GENOMIC DNA]</scope>
    <source>
        <strain evidence="10 11">DSM 22686</strain>
    </source>
</reference>
<proteinExistence type="inferred from homology"/>
<dbReference type="Pfam" id="PF02518">
    <property type="entry name" value="HATPase_c"/>
    <property type="match status" value="1"/>
</dbReference>
<feature type="coiled-coil region" evidence="7">
    <location>
        <begin position="294"/>
        <end position="321"/>
    </location>
</feature>
<dbReference type="InterPro" id="IPR036097">
    <property type="entry name" value="HisK_dim/P_sf"/>
</dbReference>
<dbReference type="EMBL" id="QKZU01000001">
    <property type="protein sequence ID" value="PZX61292.1"/>
    <property type="molecule type" value="Genomic_DNA"/>
</dbReference>
<dbReference type="InterPro" id="IPR004358">
    <property type="entry name" value="Sig_transdc_His_kin-like_C"/>
</dbReference>
<evidence type="ECO:0000256" key="3">
    <source>
        <dbReference type="ARBA" id="ARBA00012438"/>
    </source>
</evidence>
<dbReference type="GO" id="GO:0006355">
    <property type="term" value="P:regulation of DNA-templated transcription"/>
    <property type="evidence" value="ECO:0007669"/>
    <property type="project" value="InterPro"/>
</dbReference>
<dbReference type="Gene3D" id="3.30.450.270">
    <property type="match status" value="1"/>
</dbReference>